<name>A0AAD2AH50_9LAMI</name>
<dbReference type="Proteomes" id="UP000834106">
    <property type="component" value="Chromosome 22"/>
</dbReference>
<dbReference type="EMBL" id="OU503057">
    <property type="protein sequence ID" value="CAI9786051.1"/>
    <property type="molecule type" value="Genomic_DNA"/>
</dbReference>
<sequence>MGGSASQLTAIHAPSGVKWIEGGYGLSNNKKGVNSSNADNGGGLGSDGSSTYWTTYPYYYNLDEYPRLYDGCCFRCQNCKRAFTRVETLSVSPMVIGKEAYYYYWGFLPMGFVVGNSEGMKSGGDNGYPNWMSPMFGLQADGIVAVDIGTLVLTTGGSVLWRWILAHPCHNRWQCSAKHECDAATVGTSNFN</sequence>
<dbReference type="InterPro" id="IPR053052">
    <property type="entry name" value="Imprinting_Balance_Reg"/>
</dbReference>
<evidence type="ECO:0000313" key="2">
    <source>
        <dbReference type="Proteomes" id="UP000834106"/>
    </source>
</evidence>
<keyword evidence="2" id="KW-1185">Reference proteome</keyword>
<protein>
    <submittedName>
        <fullName evidence="1">Uncharacterized protein</fullName>
    </submittedName>
</protein>
<evidence type="ECO:0000313" key="1">
    <source>
        <dbReference type="EMBL" id="CAI9786051.1"/>
    </source>
</evidence>
<reference evidence="1" key="1">
    <citation type="submission" date="2023-05" db="EMBL/GenBank/DDBJ databases">
        <authorList>
            <person name="Huff M."/>
        </authorList>
    </citation>
    <scope>NUCLEOTIDE SEQUENCE</scope>
</reference>
<proteinExistence type="predicted"/>
<dbReference type="PANTHER" id="PTHR45496">
    <property type="entry name" value="CHAPERONE DNAJ-DOMAIN SUPERFAMILY PROTEIN"/>
    <property type="match status" value="1"/>
</dbReference>
<gene>
    <name evidence="1" type="ORF">FPE_LOCUS33481</name>
</gene>
<accession>A0AAD2AH50</accession>
<dbReference type="AlphaFoldDB" id="A0AAD2AH50"/>
<organism evidence="1 2">
    <name type="scientific">Fraxinus pennsylvanica</name>
    <dbReference type="NCBI Taxonomy" id="56036"/>
    <lineage>
        <taxon>Eukaryota</taxon>
        <taxon>Viridiplantae</taxon>
        <taxon>Streptophyta</taxon>
        <taxon>Embryophyta</taxon>
        <taxon>Tracheophyta</taxon>
        <taxon>Spermatophyta</taxon>
        <taxon>Magnoliopsida</taxon>
        <taxon>eudicotyledons</taxon>
        <taxon>Gunneridae</taxon>
        <taxon>Pentapetalae</taxon>
        <taxon>asterids</taxon>
        <taxon>lamiids</taxon>
        <taxon>Lamiales</taxon>
        <taxon>Oleaceae</taxon>
        <taxon>Oleeae</taxon>
        <taxon>Fraxinus</taxon>
    </lineage>
</organism>
<dbReference type="PANTHER" id="PTHR45496:SF1">
    <property type="entry name" value="CHAPERONE DNAJ-DOMAIN SUPERFAMILY PROTEIN"/>
    <property type="match status" value="1"/>
</dbReference>